<comment type="caution">
    <text evidence="2">The sequence shown here is derived from an EMBL/GenBank/DDBJ whole genome shotgun (WGS) entry which is preliminary data.</text>
</comment>
<evidence type="ECO:0000259" key="1">
    <source>
        <dbReference type="PROSITE" id="PS50911"/>
    </source>
</evidence>
<dbReference type="InterPro" id="IPR006637">
    <property type="entry name" value="ChW"/>
</dbReference>
<feature type="domain" description="Peptidase C51" evidence="1">
    <location>
        <begin position="5"/>
        <end position="132"/>
    </location>
</feature>
<evidence type="ECO:0000313" key="2">
    <source>
        <dbReference type="EMBL" id="TVZ68234.1"/>
    </source>
</evidence>
<dbReference type="SUPFAM" id="SSF54001">
    <property type="entry name" value="Cysteine proteinases"/>
    <property type="match status" value="1"/>
</dbReference>
<accession>A0A542BLB6</accession>
<gene>
    <name evidence="2" type="ORF">FHU10_0660</name>
</gene>
<reference evidence="2" key="1">
    <citation type="submission" date="2019-06" db="EMBL/GenBank/DDBJ databases">
        <authorList>
            <person name="Deangelis K."/>
            <person name="Huntemann M."/>
            <person name="Clum A."/>
            <person name="Pillay M."/>
            <person name="Palaniappan K."/>
            <person name="Varghese N."/>
            <person name="Mikhailova N."/>
            <person name="Stamatis D."/>
            <person name="Reddy T."/>
            <person name="Daum C."/>
            <person name="Shapiro N."/>
            <person name="Ivanova N."/>
            <person name="Kyrpides N."/>
            <person name="Woyke T."/>
        </authorList>
    </citation>
    <scope>NUCLEOTIDE SEQUENCE [LARGE SCALE GENOMIC DNA]</scope>
    <source>
        <strain evidence="2">128R</strain>
    </source>
</reference>
<name>A0A542BLB6_SERFO</name>
<dbReference type="EMBL" id="VISQ01000001">
    <property type="protein sequence ID" value="TVZ68234.1"/>
    <property type="molecule type" value="Genomic_DNA"/>
</dbReference>
<dbReference type="InterPro" id="IPR007921">
    <property type="entry name" value="CHAP_dom"/>
</dbReference>
<reference evidence="2" key="2">
    <citation type="submission" date="2019-08" db="EMBL/GenBank/DDBJ databases">
        <title>Investigation of anaerobic lignin degradation for improved lignocellulosic biofuels.</title>
        <authorList>
            <person name="Deangelis K.PhD."/>
        </authorList>
    </citation>
    <scope>NUCLEOTIDE SEQUENCE [LARGE SCALE GENOMIC DNA]</scope>
    <source>
        <strain evidence="2">128R</strain>
    </source>
</reference>
<dbReference type="AlphaFoldDB" id="A0A542BLB6"/>
<dbReference type="Pfam" id="PF07538">
    <property type="entry name" value="ChW"/>
    <property type="match status" value="4"/>
</dbReference>
<dbReference type="InterPro" id="IPR038765">
    <property type="entry name" value="Papain-like_cys_pep_sf"/>
</dbReference>
<dbReference type="PROSITE" id="PS50911">
    <property type="entry name" value="CHAP"/>
    <property type="match status" value="1"/>
</dbReference>
<dbReference type="Gene3D" id="3.90.1720.10">
    <property type="entry name" value="endopeptidase domain like (from Nostoc punctiforme)"/>
    <property type="match status" value="1"/>
</dbReference>
<protein>
    <submittedName>
        <fullName evidence="2">Hydrophobic W protein</fullName>
    </submittedName>
</protein>
<organism evidence="2">
    <name type="scientific">Serratia fonticola</name>
    <dbReference type="NCBI Taxonomy" id="47917"/>
    <lineage>
        <taxon>Bacteria</taxon>
        <taxon>Pseudomonadati</taxon>
        <taxon>Pseudomonadota</taxon>
        <taxon>Gammaproteobacteria</taxon>
        <taxon>Enterobacterales</taxon>
        <taxon>Yersiniaceae</taxon>
        <taxon>Serratia</taxon>
    </lineage>
</organism>
<sequence length="431" mass="47152">MELTKEQAVSWANSKIGQRIDMDNFAGAQCMDLIVAFCHEHFGWWPKGNARDLAYQGLPAGFKRFQNTPDFLPLPGDIFIWDHDQYGHTGIITSATMTSYTSVEQNGQPPYDGSGPARAYSRGYTNFWGVIRPPYKDSAPVAPKLPPKNPAKAVSKGINYETHVSKVGWMNNVKDGAISGSTGYKLPIEAIKIIFMNGNINGSVEYRAHIAGVGWANWVKSGQIAGTTGQSKAVEALQAKLTGEAANYYNLEYQAHVAENGWLSWVKDGQTAGTTGQKKSMQAIKMKLVRKPIVQGVAKPGTEGLSYRMHLAEEGWLGYVSNNQMAGTTGLNIDAQCLEVCVNGKKENIQIDAHVAEKGWLTNAGGTVGQKLSLQAVKIRLKNGLETKYDITYQVHVTNKGWMQWVKNGEMAGTTGQKLAIQAIRIKLIAK</sequence>
<dbReference type="SMART" id="SM00728">
    <property type="entry name" value="ChW"/>
    <property type="match status" value="6"/>
</dbReference>
<proteinExistence type="predicted"/>
<dbReference type="Pfam" id="PF05257">
    <property type="entry name" value="CHAP"/>
    <property type="match status" value="1"/>
</dbReference>